<reference evidence="9" key="1">
    <citation type="submission" date="2021-06" db="EMBL/GenBank/DDBJ databases">
        <authorList>
            <person name="Hodson N. C."/>
            <person name="Mongue J. A."/>
            <person name="Jaron S. K."/>
        </authorList>
    </citation>
    <scope>NUCLEOTIDE SEQUENCE</scope>
</reference>
<dbReference type="InterPro" id="IPR045054">
    <property type="entry name" value="P4HA-like"/>
</dbReference>
<keyword evidence="7" id="KW-0732">Signal</keyword>
<dbReference type="PANTHER" id="PTHR10869:SF244">
    <property type="entry name" value="PROLYL 4-HYDROXYLASE SUBUNIT ALPHA-2"/>
    <property type="match status" value="1"/>
</dbReference>
<dbReference type="PANTHER" id="PTHR10869">
    <property type="entry name" value="PROLYL 4-HYDROXYLASE ALPHA SUBUNIT"/>
    <property type="match status" value="1"/>
</dbReference>
<dbReference type="AlphaFoldDB" id="A0A8J2Q2F4"/>
<dbReference type="OrthoDB" id="420380at2759"/>
<dbReference type="GO" id="GO:0004656">
    <property type="term" value="F:procollagen-proline 4-dioxygenase activity"/>
    <property type="evidence" value="ECO:0007669"/>
    <property type="project" value="TreeGrafter"/>
</dbReference>
<keyword evidence="3" id="KW-0847">Vitamin C</keyword>
<dbReference type="GO" id="GO:0005506">
    <property type="term" value="F:iron ion binding"/>
    <property type="evidence" value="ECO:0007669"/>
    <property type="project" value="InterPro"/>
</dbReference>
<sequence>MCGLSSRISIKIFVLISLTLALFSSSTNCRLTRHFYTKSIGDLKDLAGLDIEISEYFTQVYLASESLNQDLEIKHLVEVYLQDFYETSGFADFSDAILTTAVKISHNPICSYRLIRRAIYLLRHLVLRASFFRIFQSKMARKIFHFFLENGWPSNRDSIESNFAILSIQQAHAFDVDQFANGLLATVQTNCTFDSISCHELRQDMASQIQWLEKAIEKAENDGKTSVPFLKLLLRKAINKHNNVFDADTMLDLQSPCFDRELKHIPGDSKTAKKVHTILYETLQGKQSVAASVPRTNYWRHWALCSGKNFQTEEEKSQLFCWYEFKAHPRFQIGPVKMEFLNRDPDMVQIYEILSEKETLDLIRNTSATMLPSSVQHIDMPIREDQLDPYEKKSRTSVNSWLPRSVDLIASRKIEAITGLHVAREIDSELLQVASYTVGGVFQPHHDELVQEDKDLPGQRIATFMFYFNEVELGGRTSFPFLGVAATPATGSAIFWYNLYTDGYSDPMVDHGACPVIMGEKWSANKWIHEQTQFLDRKCTLKRKERFQIPCNGVVR</sequence>
<evidence type="ECO:0000256" key="2">
    <source>
        <dbReference type="ARBA" id="ARBA00022723"/>
    </source>
</evidence>
<evidence type="ECO:0000256" key="4">
    <source>
        <dbReference type="ARBA" id="ARBA00022964"/>
    </source>
</evidence>
<dbReference type="GO" id="GO:0005783">
    <property type="term" value="C:endoplasmic reticulum"/>
    <property type="evidence" value="ECO:0007669"/>
    <property type="project" value="TreeGrafter"/>
</dbReference>
<evidence type="ECO:0000256" key="1">
    <source>
        <dbReference type="ARBA" id="ARBA00001961"/>
    </source>
</evidence>
<keyword evidence="10" id="KW-1185">Reference proteome</keyword>
<keyword evidence="4" id="KW-0223">Dioxygenase</keyword>
<dbReference type="EMBL" id="CAJVCH010571642">
    <property type="protein sequence ID" value="CAG7838077.1"/>
    <property type="molecule type" value="Genomic_DNA"/>
</dbReference>
<feature type="domain" description="Fe2OG dioxygenase" evidence="8">
    <location>
        <begin position="427"/>
        <end position="530"/>
    </location>
</feature>
<evidence type="ECO:0000313" key="10">
    <source>
        <dbReference type="Proteomes" id="UP000708208"/>
    </source>
</evidence>
<dbReference type="GO" id="GO:0031418">
    <property type="term" value="F:L-ascorbic acid binding"/>
    <property type="evidence" value="ECO:0007669"/>
    <property type="project" value="UniProtKB-KW"/>
</dbReference>
<dbReference type="PROSITE" id="PS51471">
    <property type="entry name" value="FE2OG_OXY"/>
    <property type="match status" value="1"/>
</dbReference>
<dbReference type="InterPro" id="IPR044862">
    <property type="entry name" value="Pro_4_hyd_alph_FE2OG_OXY"/>
</dbReference>
<evidence type="ECO:0000313" key="9">
    <source>
        <dbReference type="EMBL" id="CAG7838077.1"/>
    </source>
</evidence>
<comment type="caution">
    <text evidence="9">The sequence shown here is derived from an EMBL/GenBank/DDBJ whole genome shotgun (WGS) entry which is preliminary data.</text>
</comment>
<dbReference type="Proteomes" id="UP000708208">
    <property type="component" value="Unassembled WGS sequence"/>
</dbReference>
<comment type="cofactor">
    <cofactor evidence="1">
        <name>L-ascorbate</name>
        <dbReference type="ChEBI" id="CHEBI:38290"/>
    </cofactor>
</comment>
<feature type="signal peptide" evidence="7">
    <location>
        <begin position="1"/>
        <end position="29"/>
    </location>
</feature>
<protein>
    <recommendedName>
        <fullName evidence="8">Fe2OG dioxygenase domain-containing protein</fullName>
    </recommendedName>
</protein>
<evidence type="ECO:0000256" key="3">
    <source>
        <dbReference type="ARBA" id="ARBA00022896"/>
    </source>
</evidence>
<dbReference type="SMART" id="SM00702">
    <property type="entry name" value="P4Hc"/>
    <property type="match status" value="1"/>
</dbReference>
<name>A0A8J2Q2F4_9HEXA</name>
<accession>A0A8J2Q2F4</accession>
<gene>
    <name evidence="9" type="ORF">AFUS01_LOCUS47089</name>
</gene>
<dbReference type="InterPro" id="IPR005123">
    <property type="entry name" value="Oxoglu/Fe-dep_dioxygenase_dom"/>
</dbReference>
<evidence type="ECO:0000256" key="6">
    <source>
        <dbReference type="ARBA" id="ARBA00023004"/>
    </source>
</evidence>
<keyword evidence="5" id="KW-0560">Oxidoreductase</keyword>
<evidence type="ECO:0000256" key="7">
    <source>
        <dbReference type="SAM" id="SignalP"/>
    </source>
</evidence>
<proteinExistence type="predicted"/>
<dbReference type="InterPro" id="IPR006620">
    <property type="entry name" value="Pro_4_hyd_alph"/>
</dbReference>
<evidence type="ECO:0000256" key="5">
    <source>
        <dbReference type="ARBA" id="ARBA00023002"/>
    </source>
</evidence>
<organism evidence="9 10">
    <name type="scientific">Allacma fusca</name>
    <dbReference type="NCBI Taxonomy" id="39272"/>
    <lineage>
        <taxon>Eukaryota</taxon>
        <taxon>Metazoa</taxon>
        <taxon>Ecdysozoa</taxon>
        <taxon>Arthropoda</taxon>
        <taxon>Hexapoda</taxon>
        <taxon>Collembola</taxon>
        <taxon>Symphypleona</taxon>
        <taxon>Sminthuridae</taxon>
        <taxon>Allacma</taxon>
    </lineage>
</organism>
<keyword evidence="6" id="KW-0408">Iron</keyword>
<feature type="chain" id="PRO_5035164946" description="Fe2OG dioxygenase domain-containing protein" evidence="7">
    <location>
        <begin position="30"/>
        <end position="556"/>
    </location>
</feature>
<dbReference type="Pfam" id="PF13640">
    <property type="entry name" value="2OG-FeII_Oxy_3"/>
    <property type="match status" value="1"/>
</dbReference>
<keyword evidence="2" id="KW-0479">Metal-binding</keyword>
<evidence type="ECO:0000259" key="8">
    <source>
        <dbReference type="PROSITE" id="PS51471"/>
    </source>
</evidence>